<evidence type="ECO:0000256" key="1">
    <source>
        <dbReference type="ARBA" id="ARBA00038158"/>
    </source>
</evidence>
<name>A0A8H6NEH0_9PEZI</name>
<evidence type="ECO:0000313" key="3">
    <source>
        <dbReference type="Proteomes" id="UP000639643"/>
    </source>
</evidence>
<dbReference type="PANTHER" id="PTHR43591">
    <property type="entry name" value="METHYLTRANSFERASE"/>
    <property type="match status" value="1"/>
</dbReference>
<protein>
    <recommendedName>
        <fullName evidence="4">Methyltransferase domain-containing protein</fullName>
    </recommendedName>
</protein>
<gene>
    <name evidence="2" type="ORF">CMUS01_07991</name>
</gene>
<keyword evidence="3" id="KW-1185">Reference proteome</keyword>
<reference evidence="2" key="1">
    <citation type="journal article" date="2020" name="Phytopathology">
        <title>Genome Sequence Resources of Colletotrichum truncatum, C. plurivorum, C. musicola, and C. sojae: Four Species Pathogenic to Soybean (Glycine max).</title>
        <authorList>
            <person name="Rogerio F."/>
            <person name="Boufleur T.R."/>
            <person name="Ciampi-Guillardi M."/>
            <person name="Sukno S.A."/>
            <person name="Thon M.R."/>
            <person name="Massola Junior N.S."/>
            <person name="Baroncelli R."/>
        </authorList>
    </citation>
    <scope>NUCLEOTIDE SEQUENCE</scope>
    <source>
        <strain evidence="2">LFN0074</strain>
    </source>
</reference>
<dbReference type="Gene3D" id="3.40.50.150">
    <property type="entry name" value="Vaccinia Virus protein VP39"/>
    <property type="match status" value="1"/>
</dbReference>
<dbReference type="PANTHER" id="PTHR43591:SF24">
    <property type="entry name" value="2-METHOXY-6-POLYPRENYL-1,4-BENZOQUINOL METHYLASE, MITOCHONDRIAL"/>
    <property type="match status" value="1"/>
</dbReference>
<dbReference type="CDD" id="cd02440">
    <property type="entry name" value="AdoMet_MTases"/>
    <property type="match status" value="1"/>
</dbReference>
<dbReference type="SUPFAM" id="SSF53335">
    <property type="entry name" value="S-adenosyl-L-methionine-dependent methyltransferases"/>
    <property type="match status" value="1"/>
</dbReference>
<dbReference type="EMBL" id="WIGM01000299">
    <property type="protein sequence ID" value="KAF6829893.1"/>
    <property type="molecule type" value="Genomic_DNA"/>
</dbReference>
<evidence type="ECO:0008006" key="4">
    <source>
        <dbReference type="Google" id="ProtNLM"/>
    </source>
</evidence>
<accession>A0A8H6NEH0</accession>
<dbReference type="OrthoDB" id="2013972at2759"/>
<evidence type="ECO:0000313" key="2">
    <source>
        <dbReference type="EMBL" id="KAF6829893.1"/>
    </source>
</evidence>
<organism evidence="2 3">
    <name type="scientific">Colletotrichum musicola</name>
    <dbReference type="NCBI Taxonomy" id="2175873"/>
    <lineage>
        <taxon>Eukaryota</taxon>
        <taxon>Fungi</taxon>
        <taxon>Dikarya</taxon>
        <taxon>Ascomycota</taxon>
        <taxon>Pezizomycotina</taxon>
        <taxon>Sordariomycetes</taxon>
        <taxon>Hypocreomycetidae</taxon>
        <taxon>Glomerellales</taxon>
        <taxon>Glomerellaceae</taxon>
        <taxon>Colletotrichum</taxon>
        <taxon>Colletotrichum orchidearum species complex</taxon>
    </lineage>
</organism>
<dbReference type="InterPro" id="IPR029063">
    <property type="entry name" value="SAM-dependent_MTases_sf"/>
</dbReference>
<dbReference type="AlphaFoldDB" id="A0A8H6NEH0"/>
<comment type="similarity">
    <text evidence="1">Belongs to the methyltransferase superfamily. LaeA methyltransferase family.</text>
</comment>
<dbReference type="GO" id="GO:0008168">
    <property type="term" value="F:methyltransferase activity"/>
    <property type="evidence" value="ECO:0007669"/>
    <property type="project" value="TreeGrafter"/>
</dbReference>
<comment type="caution">
    <text evidence="2">The sequence shown here is derived from an EMBL/GenBank/DDBJ whole genome shotgun (WGS) entry which is preliminary data.</text>
</comment>
<dbReference type="Pfam" id="PF13489">
    <property type="entry name" value="Methyltransf_23"/>
    <property type="match status" value="1"/>
</dbReference>
<sequence>MEEPTTSTKTGVSADSLALAAASNTKMTEYGYPNDESEQDRLDLQHNLFLLTFDNALGLSPPNDPDSKVKRVLDVGTGTGIWAIEFGEDHPDADVLGMDLSPSMPEFVPPNVKFEIDDLEEEWTYSKPFDYIHSRMMNSSISDWKTYIQKTFDHLTPGGYLELQEFDLFPRSDDGTLTPECALSRCINLMFEAAAKFGRDFQEIPELVGIMEEIGFVDVQLHLLKWPSNSWPRDRKHKELGFWNNENFCNGFEAFTMAPFTRAHGWTREEVIVFLIDVRKDLRDRSIHAYWPIYSIYGRKPAEEEKAASSA</sequence>
<proteinExistence type="inferred from homology"/>
<dbReference type="Proteomes" id="UP000639643">
    <property type="component" value="Unassembled WGS sequence"/>
</dbReference>